<gene>
    <name evidence="2" type="ORF">HZF05_15070</name>
</gene>
<keyword evidence="3" id="KW-1185">Reference proteome</keyword>
<dbReference type="CDD" id="cd06259">
    <property type="entry name" value="YdcF-like"/>
    <property type="match status" value="1"/>
</dbReference>
<evidence type="ECO:0000313" key="3">
    <source>
        <dbReference type="Proteomes" id="UP000570166"/>
    </source>
</evidence>
<evidence type="ECO:0000313" key="2">
    <source>
        <dbReference type="EMBL" id="MBA2935406.1"/>
    </source>
</evidence>
<name>A0A838LB92_9SPHN</name>
<comment type="caution">
    <text evidence="2">The sequence shown here is derived from an EMBL/GenBank/DDBJ whole genome shotgun (WGS) entry which is preliminary data.</text>
</comment>
<dbReference type="AlphaFoldDB" id="A0A838LB92"/>
<accession>A0A838LB92</accession>
<protein>
    <submittedName>
        <fullName evidence="2">YdcF family protein</fullName>
    </submittedName>
</protein>
<dbReference type="Pfam" id="PF02698">
    <property type="entry name" value="DUF218"/>
    <property type="match status" value="1"/>
</dbReference>
<sequence length="177" mass="19652">MIRRLIALLIVLWGLGFAVFALTLPRPAGDDVTDAIVVLTGGSGRLDRGLDLLAQHRARRLLVSGTDRTVRKKELAARTGRPLALFDCCVDLGKESVDTRSNATETAKWLEQHRYHSARLITTDWHMPRAHSDLNRALKGSGIAIVPDAIRSQPGFMTLFTEYNKYVLRLVAAPFGY</sequence>
<dbReference type="EMBL" id="JACEIB010000025">
    <property type="protein sequence ID" value="MBA2935406.1"/>
    <property type="molecule type" value="Genomic_DNA"/>
</dbReference>
<proteinExistence type="predicted"/>
<dbReference type="InterPro" id="IPR003848">
    <property type="entry name" value="DUF218"/>
</dbReference>
<feature type="domain" description="DUF218" evidence="1">
    <location>
        <begin position="34"/>
        <end position="142"/>
    </location>
</feature>
<organism evidence="2 3">
    <name type="scientific">Sphingomonas chungangi</name>
    <dbReference type="NCBI Taxonomy" id="2683589"/>
    <lineage>
        <taxon>Bacteria</taxon>
        <taxon>Pseudomonadati</taxon>
        <taxon>Pseudomonadota</taxon>
        <taxon>Alphaproteobacteria</taxon>
        <taxon>Sphingomonadales</taxon>
        <taxon>Sphingomonadaceae</taxon>
        <taxon>Sphingomonas</taxon>
    </lineage>
</organism>
<evidence type="ECO:0000259" key="1">
    <source>
        <dbReference type="Pfam" id="PF02698"/>
    </source>
</evidence>
<dbReference type="InterPro" id="IPR014729">
    <property type="entry name" value="Rossmann-like_a/b/a_fold"/>
</dbReference>
<dbReference type="Gene3D" id="3.40.50.620">
    <property type="entry name" value="HUPs"/>
    <property type="match status" value="1"/>
</dbReference>
<dbReference type="RefSeq" id="WP_160365391.1">
    <property type="nucleotide sequence ID" value="NZ_JACEIB010000025.1"/>
</dbReference>
<reference evidence="2 3" key="1">
    <citation type="submission" date="2020-07" db="EMBL/GenBank/DDBJ databases">
        <authorList>
            <person name="Sun Q."/>
        </authorList>
    </citation>
    <scope>NUCLEOTIDE SEQUENCE [LARGE SCALE GENOMIC DNA]</scope>
    <source>
        <strain evidence="2 3">CGMCC 1.13654</strain>
    </source>
</reference>
<dbReference type="Proteomes" id="UP000570166">
    <property type="component" value="Unassembled WGS sequence"/>
</dbReference>